<gene>
    <name evidence="1" type="ORF">LtaPh_1911500</name>
</gene>
<sequence>MKRSAVAAARKAGVGALAAAPEAGQQQPSNALLPYALRRAAACEMLYGGSRVQYLVQPPFTLHKIRSEDLPPPSLNAERHDLGLEMQLPRDMHVYNSINMAIQRQAGADSSTLDGEQQLQNGQSDGFDMGAFLHRTAPPRAAPQLILTVR</sequence>
<organism evidence="1 2">
    <name type="scientific">Leishmania tarentolae</name>
    <name type="common">Sauroleishmania tarentolae</name>
    <dbReference type="NCBI Taxonomy" id="5689"/>
    <lineage>
        <taxon>Eukaryota</taxon>
        <taxon>Discoba</taxon>
        <taxon>Euglenozoa</taxon>
        <taxon>Kinetoplastea</taxon>
        <taxon>Metakinetoplastina</taxon>
        <taxon>Trypanosomatida</taxon>
        <taxon>Trypanosomatidae</taxon>
        <taxon>Leishmaniinae</taxon>
        <taxon>Leishmania</taxon>
        <taxon>lizard Leishmania</taxon>
    </lineage>
</organism>
<dbReference type="AlphaFoldDB" id="A0A640KEZ5"/>
<evidence type="ECO:0000313" key="1">
    <source>
        <dbReference type="EMBL" id="GET88012.1"/>
    </source>
</evidence>
<keyword evidence="2" id="KW-1185">Reference proteome</keyword>
<comment type="caution">
    <text evidence="1">The sequence shown here is derived from an EMBL/GenBank/DDBJ whole genome shotgun (WGS) entry which is preliminary data.</text>
</comment>
<dbReference type="EMBL" id="BLBS01000024">
    <property type="protein sequence ID" value="GET88012.1"/>
    <property type="molecule type" value="Genomic_DNA"/>
</dbReference>
<accession>A0A640KEZ5</accession>
<proteinExistence type="predicted"/>
<evidence type="ECO:0000313" key="2">
    <source>
        <dbReference type="Proteomes" id="UP000419144"/>
    </source>
</evidence>
<name>A0A640KEZ5_LEITA</name>
<reference evidence="1" key="1">
    <citation type="submission" date="2019-11" db="EMBL/GenBank/DDBJ databases">
        <title>Leishmania tarentolae CDS.</title>
        <authorList>
            <person name="Goto Y."/>
            <person name="Yamagishi J."/>
        </authorList>
    </citation>
    <scope>NUCLEOTIDE SEQUENCE [LARGE SCALE GENOMIC DNA]</scope>
    <source>
        <strain evidence="1">Parrot Tar II</strain>
    </source>
</reference>
<dbReference type="Proteomes" id="UP000419144">
    <property type="component" value="Unassembled WGS sequence"/>
</dbReference>
<dbReference type="VEuPathDB" id="TriTrypDB:LtaPh_1911500"/>
<protein>
    <submittedName>
        <fullName evidence="1">Uncharacterized protein</fullName>
    </submittedName>
</protein>
<dbReference type="OrthoDB" id="271017at2759"/>